<dbReference type="VEuPathDB" id="FungiDB:PPTG_04282"/>
<sequence>MCDLLVDARLVKMFFYNFVRGMDSYENKDGLASGFGALARRFDWSGIGSEILESLGDTVDPMMVLQIADGLNTGIAQLALLNAAVEKAVRLCDEVLSASSTLDLLWTWGVRCEDRAIFDALATKFMQIQPKAATTSN</sequence>
<reference evidence="1" key="1">
    <citation type="submission" date="2013-11" db="EMBL/GenBank/DDBJ databases">
        <title>The Genome Sequence of Phytophthora parasitica CJ02B3.</title>
        <authorList>
            <consortium name="The Broad Institute Genomics Platform"/>
            <person name="Russ C."/>
            <person name="Tyler B."/>
            <person name="Panabieres F."/>
            <person name="Shan W."/>
            <person name="Tripathy S."/>
            <person name="Grunwald N."/>
            <person name="Machado M."/>
            <person name="Johnson C.S."/>
            <person name="Arredondo F."/>
            <person name="Hong C."/>
            <person name="Coffey M."/>
            <person name="Young S.K."/>
            <person name="Zeng Q."/>
            <person name="Gargeya S."/>
            <person name="Fitzgerald M."/>
            <person name="Abouelleil A."/>
            <person name="Alvarado L."/>
            <person name="Chapman S.B."/>
            <person name="Gainer-Dewar J."/>
            <person name="Goldberg J."/>
            <person name="Griggs A."/>
            <person name="Gujja S."/>
            <person name="Hansen M."/>
            <person name="Howarth C."/>
            <person name="Imamovic A."/>
            <person name="Ireland A."/>
            <person name="Larimer J."/>
            <person name="McCowan C."/>
            <person name="Murphy C."/>
            <person name="Pearson M."/>
            <person name="Poon T.W."/>
            <person name="Priest M."/>
            <person name="Roberts A."/>
            <person name="Saif S."/>
            <person name="Shea T."/>
            <person name="Sykes S."/>
            <person name="Wortman J."/>
            <person name="Nusbaum C."/>
            <person name="Birren B."/>
        </authorList>
    </citation>
    <scope>NUCLEOTIDE SEQUENCE [LARGE SCALE GENOMIC DNA]</scope>
    <source>
        <strain evidence="1">CJ02B3</strain>
    </source>
</reference>
<evidence type="ECO:0000313" key="1">
    <source>
        <dbReference type="EMBL" id="ETK76087.1"/>
    </source>
</evidence>
<name>W2FZC0_PHYNI</name>
<dbReference type="VEuPathDB" id="FungiDB:PPTG_04281"/>
<protein>
    <submittedName>
        <fullName evidence="1">Uncharacterized protein</fullName>
    </submittedName>
</protein>
<accession>W2FZC0</accession>
<proteinExistence type="predicted"/>
<organism evidence="1">
    <name type="scientific">Phytophthora nicotianae</name>
    <name type="common">Potato buckeye rot agent</name>
    <name type="synonym">Phytophthora parasitica</name>
    <dbReference type="NCBI Taxonomy" id="4792"/>
    <lineage>
        <taxon>Eukaryota</taxon>
        <taxon>Sar</taxon>
        <taxon>Stramenopiles</taxon>
        <taxon>Oomycota</taxon>
        <taxon>Peronosporomycetes</taxon>
        <taxon>Peronosporales</taxon>
        <taxon>Peronosporaceae</taxon>
        <taxon>Phytophthora</taxon>
    </lineage>
</organism>
<dbReference type="AlphaFoldDB" id="W2FZC0"/>
<dbReference type="EMBL" id="KI688664">
    <property type="protein sequence ID" value="ETK76087.1"/>
    <property type="molecule type" value="Genomic_DNA"/>
</dbReference>
<dbReference type="Proteomes" id="UP000053236">
    <property type="component" value="Unassembled WGS sequence"/>
</dbReference>
<gene>
    <name evidence="1" type="ORF">L915_17417</name>
</gene>